<evidence type="ECO:0000256" key="8">
    <source>
        <dbReference type="SAM" id="MobiDB-lite"/>
    </source>
</evidence>
<evidence type="ECO:0000259" key="11">
    <source>
        <dbReference type="PROSITE" id="PS51914"/>
    </source>
</evidence>
<feature type="transmembrane region" description="Helical" evidence="9">
    <location>
        <begin position="882"/>
        <end position="904"/>
    </location>
</feature>
<proteinExistence type="predicted"/>
<dbReference type="Pfam" id="PF00878">
    <property type="entry name" value="CIMR"/>
    <property type="match status" value="3"/>
</dbReference>
<keyword evidence="5 9" id="KW-1133">Transmembrane helix</keyword>
<feature type="region of interest" description="Disordered" evidence="8">
    <location>
        <begin position="712"/>
        <end position="736"/>
    </location>
</feature>
<keyword evidence="3 9" id="KW-0812">Transmembrane</keyword>
<comment type="subcellular location">
    <subcellularLocation>
        <location evidence="1">Endomembrane system</location>
    </subcellularLocation>
</comment>
<evidence type="ECO:0000256" key="6">
    <source>
        <dbReference type="ARBA" id="ARBA00023136"/>
    </source>
</evidence>
<dbReference type="InterPro" id="IPR009011">
    <property type="entry name" value="Man6P_isomerase_rcpt-bd_dom_sf"/>
</dbReference>
<dbReference type="GO" id="GO:0000139">
    <property type="term" value="C:Golgi membrane"/>
    <property type="evidence" value="ECO:0007669"/>
    <property type="project" value="UniProtKB-SubCell"/>
</dbReference>
<sequence>MKLLVLLCCFVAFTQSALNINSYDSLCDISMRNLPNKDYNVTKDGIGVAFNLRGFVTHDKPVVAYIYYPKNESKIFFDHEFVERKSESNQIILWNNSTGSTFKNHPHCELLVEMDCAYPEVPELRKNGDCKYKIMMKVPSKHSTSTCGVIIHNRLLDLTPLKKKYTVHSVANNVNTTFSISLCSENEDCQDQASTCDVTNETNHILISKRDSELIRYNDITGDIELTGKAKIGKAEKKLQIIFKCNWFKNDSEPHYKVPQIQGKNYKFEMESWHACVKLPPTCEFTDKFYKYNLTGLYNPQKDYEIVTNTSKIYLNVCGPLLLPQSNSCSRTYSQVCWSSNGDWKSKGRLYTEPVVHKDDNHDDVIIMKFISGDECKINESVSIHMTTIYFKCSKTEEKPTFIKDSNCELQLSWKTPKACPVNNIENCSADTPVNNQHFECTYSNKYDTYNLSKLYRQNGYIIRNITENEEYLLNVCGPVLSHDAPCKQNSMVAIRNLREYYNLKKKIHFYGQMRSIYVKNETLVMETAGGDFCEDLKTDFKSTIFFECDKEVEESEIRLRSKTNCSLEFIWKSKYACPNSTYSCTFKDPINSGFIYDFTKTEKSSLTVNVAGTTYLFDICGDNKSCKENSCIYVPVKKSLVTYQNKTHLEFLLNQPCAPVNGFNRTLFELECDNIQNNDHFSVKKIAACTLIVSLKTNRACNSQNHVVPVESVEHDTGSQEKHESVEHDTRTQEKHDKIIPIEQIPDELDKYDTVEESSNPVIQYTKHCTITNPYTDYTFNISRLNLNVSSSVCPDKSFNEESQVVTLIYDTSNICFNKDKRDYSQTIVELKCNNNVRKNSTENGRCFKKFIYVLPEACKLLETGKVLQSKVASSINVGAIIGYVFLGIVALAIPVLLVAFWIHKKRSNNRCYESLFKMGYHKDVDE</sequence>
<keyword evidence="6 9" id="KW-0472">Membrane</keyword>
<dbReference type="InterPro" id="IPR000479">
    <property type="entry name" value="CIMR_rpt"/>
</dbReference>
<evidence type="ECO:0000256" key="1">
    <source>
        <dbReference type="ARBA" id="ARBA00004308"/>
    </source>
</evidence>
<dbReference type="GO" id="GO:0010008">
    <property type="term" value="C:endosome membrane"/>
    <property type="evidence" value="ECO:0007669"/>
    <property type="project" value="UniProtKB-SubCell"/>
</dbReference>
<organism evidence="12 13">
    <name type="scientific">Diabrotica balteata</name>
    <name type="common">Banded cucumber beetle</name>
    <dbReference type="NCBI Taxonomy" id="107213"/>
    <lineage>
        <taxon>Eukaryota</taxon>
        <taxon>Metazoa</taxon>
        <taxon>Ecdysozoa</taxon>
        <taxon>Arthropoda</taxon>
        <taxon>Hexapoda</taxon>
        <taxon>Insecta</taxon>
        <taxon>Pterygota</taxon>
        <taxon>Neoptera</taxon>
        <taxon>Endopterygota</taxon>
        <taxon>Coleoptera</taxon>
        <taxon>Polyphaga</taxon>
        <taxon>Cucujiformia</taxon>
        <taxon>Chrysomeloidea</taxon>
        <taxon>Chrysomelidae</taxon>
        <taxon>Galerucinae</taxon>
        <taxon>Diabroticina</taxon>
        <taxon>Diabroticites</taxon>
        <taxon>Diabrotica</taxon>
    </lineage>
</organism>
<evidence type="ECO:0000256" key="10">
    <source>
        <dbReference type="SAM" id="SignalP"/>
    </source>
</evidence>
<keyword evidence="2" id="KW-0813">Transport</keyword>
<dbReference type="SUPFAM" id="SSF50911">
    <property type="entry name" value="Mannose 6-phosphate receptor domain"/>
    <property type="match status" value="4"/>
</dbReference>
<dbReference type="GO" id="GO:0038023">
    <property type="term" value="F:signaling receptor activity"/>
    <property type="evidence" value="ECO:0007669"/>
    <property type="project" value="InterPro"/>
</dbReference>
<dbReference type="SMART" id="SM01404">
    <property type="entry name" value="CIMR"/>
    <property type="match status" value="3"/>
</dbReference>
<feature type="signal peptide" evidence="10">
    <location>
        <begin position="1"/>
        <end position="16"/>
    </location>
</feature>
<dbReference type="InterPro" id="IPR044865">
    <property type="entry name" value="MRH_dom"/>
</dbReference>
<gene>
    <name evidence="12" type="ORF">DIABBA_LOCUS10911</name>
</gene>
<evidence type="ECO:0000256" key="3">
    <source>
        <dbReference type="ARBA" id="ARBA00022692"/>
    </source>
</evidence>
<keyword evidence="4 10" id="KW-0732">Signal</keyword>
<dbReference type="PANTHER" id="PTHR15071">
    <property type="entry name" value="MANNOSE-6-PHOSPHATE RECEPTOR FAMILY MEMBER"/>
    <property type="match status" value="1"/>
</dbReference>
<dbReference type="PANTHER" id="PTHR15071:SF0">
    <property type="entry name" value="MANNOSE 6-PHOSPHATE RECEPTOR-LIKE PROTEIN 1"/>
    <property type="match status" value="1"/>
</dbReference>
<feature type="chain" id="PRO_5040426371" description="MRH domain-containing protein" evidence="10">
    <location>
        <begin position="17"/>
        <end position="928"/>
    </location>
</feature>
<evidence type="ECO:0000256" key="5">
    <source>
        <dbReference type="ARBA" id="ARBA00022989"/>
    </source>
</evidence>
<dbReference type="PROSITE" id="PS51914">
    <property type="entry name" value="MRH"/>
    <property type="match status" value="4"/>
</dbReference>
<feature type="domain" description="MRH" evidence="11">
    <location>
        <begin position="439"/>
        <end position="580"/>
    </location>
</feature>
<feature type="domain" description="MRH" evidence="11">
    <location>
        <begin position="281"/>
        <end position="422"/>
    </location>
</feature>
<evidence type="ECO:0000256" key="2">
    <source>
        <dbReference type="ARBA" id="ARBA00022448"/>
    </source>
</evidence>
<dbReference type="Proteomes" id="UP001153709">
    <property type="component" value="Chromosome 7"/>
</dbReference>
<reference evidence="12" key="1">
    <citation type="submission" date="2022-01" db="EMBL/GenBank/DDBJ databases">
        <authorList>
            <person name="King R."/>
        </authorList>
    </citation>
    <scope>NUCLEOTIDE SEQUENCE</scope>
</reference>
<evidence type="ECO:0000313" key="13">
    <source>
        <dbReference type="Proteomes" id="UP001153709"/>
    </source>
</evidence>
<dbReference type="GO" id="GO:0007041">
    <property type="term" value="P:lysosomal transport"/>
    <property type="evidence" value="ECO:0007669"/>
    <property type="project" value="InterPro"/>
</dbReference>
<protein>
    <recommendedName>
        <fullName evidence="11">MRH domain-containing protein</fullName>
    </recommendedName>
</protein>
<accession>A0A9N9XG05</accession>
<dbReference type="OrthoDB" id="4504960at2759"/>
<keyword evidence="13" id="KW-1185">Reference proteome</keyword>
<evidence type="ECO:0000256" key="9">
    <source>
        <dbReference type="SAM" id="Phobius"/>
    </source>
</evidence>
<feature type="compositionally biased region" description="Basic and acidic residues" evidence="8">
    <location>
        <begin position="713"/>
        <end position="736"/>
    </location>
</feature>
<name>A0A9N9XG05_DIABA</name>
<keyword evidence="7" id="KW-1015">Disulfide bond</keyword>
<dbReference type="EMBL" id="OU898282">
    <property type="protein sequence ID" value="CAG9837969.1"/>
    <property type="molecule type" value="Genomic_DNA"/>
</dbReference>
<evidence type="ECO:0000256" key="7">
    <source>
        <dbReference type="ARBA" id="ARBA00023157"/>
    </source>
</evidence>
<feature type="domain" description="MRH" evidence="11">
    <location>
        <begin position="145"/>
        <end position="278"/>
    </location>
</feature>
<feature type="domain" description="MRH" evidence="11">
    <location>
        <begin position="768"/>
        <end position="862"/>
    </location>
</feature>
<dbReference type="GO" id="GO:0005537">
    <property type="term" value="F:D-mannose binding"/>
    <property type="evidence" value="ECO:0007669"/>
    <property type="project" value="InterPro"/>
</dbReference>
<dbReference type="AlphaFoldDB" id="A0A9N9XG05"/>
<dbReference type="Gene3D" id="2.70.130.10">
    <property type="entry name" value="Mannose-6-phosphate receptor binding domain"/>
    <property type="match status" value="4"/>
</dbReference>
<evidence type="ECO:0000313" key="12">
    <source>
        <dbReference type="EMBL" id="CAG9837969.1"/>
    </source>
</evidence>
<evidence type="ECO:0000256" key="4">
    <source>
        <dbReference type="ARBA" id="ARBA00022729"/>
    </source>
</evidence>